<evidence type="ECO:0000256" key="1">
    <source>
        <dbReference type="ARBA" id="ARBA00009460"/>
    </source>
</evidence>
<sequence length="291" mass="33863">MHDQNDLYEQILFENLGADSLLKNASLIASGSHNQGIRLDTPADSFFLKINFEHERDILKKEAEGLDLLRANTFLQVPEVFGFGRIGDYNYLLMEFIQQRRQNPNYWENLGIGLAHLHLTQEQQFGLEKDNFIASLQQRNIHTDNWLDFFIEFRLEPLIGKAYFDRLIPLDFLKKFQEIYPRLQGIFPEEKPALLHGDLWSGNVVCNAEGQPALIDPAVYFGHREMDLAFSRLFGGFDQEFYDAYESAFPLEPEFESRMGIYNLYPLLVHLNLFGSAYLPGIERIVKRFEN</sequence>
<dbReference type="RefSeq" id="WP_092792088.1">
    <property type="nucleotide sequence ID" value="NZ_FOPC01000008.1"/>
</dbReference>
<protein>
    <submittedName>
        <fullName evidence="3">Fructosamine-3-kinase</fullName>
    </submittedName>
</protein>
<dbReference type="PIRSF" id="PIRSF006221">
    <property type="entry name" value="Ketosamine-3-kinase"/>
    <property type="match status" value="1"/>
</dbReference>
<dbReference type="PANTHER" id="PTHR12149:SF8">
    <property type="entry name" value="PROTEIN-RIBULOSAMINE 3-KINASE"/>
    <property type="match status" value="1"/>
</dbReference>
<comment type="similarity">
    <text evidence="1 2">Belongs to the fructosamine kinase family.</text>
</comment>
<keyword evidence="2" id="KW-0808">Transferase</keyword>
<dbReference type="Gene3D" id="3.90.1200.10">
    <property type="match status" value="1"/>
</dbReference>
<accession>A0A1I2UVE3</accession>
<dbReference type="InterPro" id="IPR016477">
    <property type="entry name" value="Fructo-/Ketosamine-3-kinase"/>
</dbReference>
<evidence type="ECO:0000313" key="3">
    <source>
        <dbReference type="EMBL" id="SFG81125.1"/>
    </source>
</evidence>
<keyword evidence="2 3" id="KW-0418">Kinase</keyword>
<dbReference type="Proteomes" id="UP000199642">
    <property type="component" value="Unassembled WGS sequence"/>
</dbReference>
<dbReference type="Pfam" id="PF03881">
    <property type="entry name" value="Fructosamin_kin"/>
    <property type="match status" value="1"/>
</dbReference>
<gene>
    <name evidence="3" type="ORF">SAMN04487988_108158</name>
</gene>
<dbReference type="Gene3D" id="3.30.200.20">
    <property type="entry name" value="Phosphorylase Kinase, domain 1"/>
    <property type="match status" value="1"/>
</dbReference>
<evidence type="ECO:0000256" key="2">
    <source>
        <dbReference type="PIRNR" id="PIRNR006221"/>
    </source>
</evidence>
<dbReference type="EMBL" id="FOPC01000008">
    <property type="protein sequence ID" value="SFG81125.1"/>
    <property type="molecule type" value="Genomic_DNA"/>
</dbReference>
<dbReference type="GO" id="GO:0016301">
    <property type="term" value="F:kinase activity"/>
    <property type="evidence" value="ECO:0007669"/>
    <property type="project" value="UniProtKB-UniRule"/>
</dbReference>
<name>A0A1I2UVE3_9BACT</name>
<organism evidence="3 4">
    <name type="scientific">Algoriphagus hitonicola</name>
    <dbReference type="NCBI Taxonomy" id="435880"/>
    <lineage>
        <taxon>Bacteria</taxon>
        <taxon>Pseudomonadati</taxon>
        <taxon>Bacteroidota</taxon>
        <taxon>Cytophagia</taxon>
        <taxon>Cytophagales</taxon>
        <taxon>Cyclobacteriaceae</taxon>
        <taxon>Algoriphagus</taxon>
    </lineage>
</organism>
<dbReference type="STRING" id="435880.SAMN04487988_108158"/>
<dbReference type="AlphaFoldDB" id="A0A1I2UVE3"/>
<keyword evidence="4" id="KW-1185">Reference proteome</keyword>
<dbReference type="InterPro" id="IPR011009">
    <property type="entry name" value="Kinase-like_dom_sf"/>
</dbReference>
<reference evidence="4" key="1">
    <citation type="submission" date="2016-10" db="EMBL/GenBank/DDBJ databases">
        <authorList>
            <person name="Varghese N."/>
            <person name="Submissions S."/>
        </authorList>
    </citation>
    <scope>NUCLEOTIDE SEQUENCE [LARGE SCALE GENOMIC DNA]</scope>
    <source>
        <strain evidence="4">DSM 19315</strain>
    </source>
</reference>
<dbReference type="SUPFAM" id="SSF56112">
    <property type="entry name" value="Protein kinase-like (PK-like)"/>
    <property type="match status" value="1"/>
</dbReference>
<evidence type="ECO:0000313" key="4">
    <source>
        <dbReference type="Proteomes" id="UP000199642"/>
    </source>
</evidence>
<proteinExistence type="inferred from homology"/>
<dbReference type="PANTHER" id="PTHR12149">
    <property type="entry name" value="FRUCTOSAMINE 3 KINASE-RELATED PROTEIN"/>
    <property type="match status" value="1"/>
</dbReference>
<dbReference type="OrthoDB" id="5291879at2"/>